<dbReference type="PANTHER" id="PTHR43611:SF3">
    <property type="entry name" value="FLAVIN MONONUCLEOTIDE HYDROLASE 1, CHLOROPLATIC"/>
    <property type="match status" value="1"/>
</dbReference>
<dbReference type="EMBL" id="BAAAVA010000013">
    <property type="protein sequence ID" value="GAA2918236.1"/>
    <property type="molecule type" value="Genomic_DNA"/>
</dbReference>
<dbReference type="RefSeq" id="WP_346088529.1">
    <property type="nucleotide sequence ID" value="NZ_BAAAVA010000013.1"/>
</dbReference>
<dbReference type="SUPFAM" id="SSF56784">
    <property type="entry name" value="HAD-like"/>
    <property type="match status" value="1"/>
</dbReference>
<dbReference type="InterPro" id="IPR023214">
    <property type="entry name" value="HAD_sf"/>
</dbReference>
<evidence type="ECO:0000256" key="1">
    <source>
        <dbReference type="SAM" id="MobiDB-lite"/>
    </source>
</evidence>
<dbReference type="Gene3D" id="3.40.50.1000">
    <property type="entry name" value="HAD superfamily/HAD-like"/>
    <property type="match status" value="1"/>
</dbReference>
<sequence length="314" mass="34909">MTPTTAQAGLDAVILDYNGVIGLQPTTDQWLRLARTAPWPEDDLPAFQHAFWTARTAYDAGHLSDLAYWATVLDHHPGARRLRELRDADTDMWTSIDDHVIDVLHQAHESGLPLVLLSNAPRHLSDVLDRRPWRRLMTHAFYSARLQVCKPDPAAYQHATNATGAADPDRVLFVDDRDDNCHAARHLGLRTLHYTGPPHRPRSRPAAPELTRFPPPQDSVPHDDHDTIDGDVYVSPRHLPAPPRSATPASTRYATSAGICTTTTSALCGIRSVKVPSCDWGDEEGRRIPGLRFARPAESIRLSAAHTCRRNVID</sequence>
<dbReference type="NCBIfam" id="TIGR01509">
    <property type="entry name" value="HAD-SF-IA-v3"/>
    <property type="match status" value="1"/>
</dbReference>
<dbReference type="Proteomes" id="UP001501423">
    <property type="component" value="Unassembled WGS sequence"/>
</dbReference>
<evidence type="ECO:0008006" key="4">
    <source>
        <dbReference type="Google" id="ProtNLM"/>
    </source>
</evidence>
<gene>
    <name evidence="2" type="ORF">GCM10010478_17710</name>
</gene>
<dbReference type="PANTHER" id="PTHR43611">
    <property type="entry name" value="ALPHA-D-GLUCOSE 1-PHOSPHATE PHOSPHATASE"/>
    <property type="match status" value="1"/>
</dbReference>
<dbReference type="CDD" id="cd02603">
    <property type="entry name" value="HAD_sEH-N_like"/>
    <property type="match status" value="1"/>
</dbReference>
<accession>A0ABP6J2K8</accession>
<comment type="caution">
    <text evidence="2">The sequence shown here is derived from an EMBL/GenBank/DDBJ whole genome shotgun (WGS) entry which is preliminary data.</text>
</comment>
<evidence type="ECO:0000313" key="3">
    <source>
        <dbReference type="Proteomes" id="UP001501423"/>
    </source>
</evidence>
<proteinExistence type="predicted"/>
<keyword evidence="3" id="KW-1185">Reference proteome</keyword>
<dbReference type="InterPro" id="IPR036412">
    <property type="entry name" value="HAD-like_sf"/>
</dbReference>
<organism evidence="2 3">
    <name type="scientific">Streptomyces erythrogriseus</name>
    <dbReference type="NCBI Taxonomy" id="284027"/>
    <lineage>
        <taxon>Bacteria</taxon>
        <taxon>Bacillati</taxon>
        <taxon>Actinomycetota</taxon>
        <taxon>Actinomycetes</taxon>
        <taxon>Kitasatosporales</taxon>
        <taxon>Streptomycetaceae</taxon>
        <taxon>Streptomyces</taxon>
        <taxon>Streptomyces griseoincarnatus group</taxon>
    </lineage>
</organism>
<evidence type="ECO:0000313" key="2">
    <source>
        <dbReference type="EMBL" id="GAA2918236.1"/>
    </source>
</evidence>
<dbReference type="InterPro" id="IPR006439">
    <property type="entry name" value="HAD-SF_hydro_IA"/>
</dbReference>
<name>A0ABP6J2K8_9ACTN</name>
<reference evidence="3" key="1">
    <citation type="journal article" date="2019" name="Int. J. Syst. Evol. Microbiol.">
        <title>The Global Catalogue of Microorganisms (GCM) 10K type strain sequencing project: providing services to taxonomists for standard genome sequencing and annotation.</title>
        <authorList>
            <consortium name="The Broad Institute Genomics Platform"/>
            <consortium name="The Broad Institute Genome Sequencing Center for Infectious Disease"/>
            <person name="Wu L."/>
            <person name="Ma J."/>
        </authorList>
    </citation>
    <scope>NUCLEOTIDE SEQUENCE [LARGE SCALE GENOMIC DNA]</scope>
    <source>
        <strain evidence="3">JCM 9650</strain>
    </source>
</reference>
<feature type="region of interest" description="Disordered" evidence="1">
    <location>
        <begin position="192"/>
        <end position="226"/>
    </location>
</feature>
<dbReference type="Pfam" id="PF00702">
    <property type="entry name" value="Hydrolase"/>
    <property type="match status" value="1"/>
</dbReference>
<protein>
    <recommendedName>
        <fullName evidence="4">Hydrolase</fullName>
    </recommendedName>
</protein>